<comment type="caution">
    <text evidence="19">The sequence shown here is derived from an EMBL/GenBank/DDBJ whole genome shotgun (WGS) entry which is preliminary data.</text>
</comment>
<evidence type="ECO:0000256" key="5">
    <source>
        <dbReference type="ARBA" id="ARBA00022454"/>
    </source>
</evidence>
<evidence type="ECO:0000256" key="17">
    <source>
        <dbReference type="ARBA" id="ARBA00044305"/>
    </source>
</evidence>
<keyword evidence="5" id="KW-0158">Chromosome</keyword>
<evidence type="ECO:0000256" key="12">
    <source>
        <dbReference type="ARBA" id="ARBA00023212"/>
    </source>
</evidence>
<sequence>MDLMTIDYNSYPNLTELEAKVLTEYQKINNLILQLNDEVLKLTHESFDKEDKCNSHQLKDNLRNLEEKFVLVDRLFKTSVYSLYLDRNEVDDKNQEDEQDYENELQSDNY</sequence>
<keyword evidence="6" id="KW-0963">Cytoplasm</keyword>
<evidence type="ECO:0000256" key="4">
    <source>
        <dbReference type="ARBA" id="ARBA00006277"/>
    </source>
</evidence>
<comment type="similarity">
    <text evidence="4">Belongs to the DASH complex DAD3 family.</text>
</comment>
<evidence type="ECO:0000256" key="16">
    <source>
        <dbReference type="ARBA" id="ARBA00044179"/>
    </source>
</evidence>
<dbReference type="InterPro" id="IPR013965">
    <property type="entry name" value="DASH_Dad3"/>
</dbReference>
<evidence type="ECO:0000256" key="10">
    <source>
        <dbReference type="ARBA" id="ARBA00022829"/>
    </source>
</evidence>
<keyword evidence="8" id="KW-0493">Microtubule</keyword>
<dbReference type="GO" id="GO:0042729">
    <property type="term" value="C:DASH complex"/>
    <property type="evidence" value="ECO:0007669"/>
    <property type="project" value="InterPro"/>
</dbReference>
<evidence type="ECO:0000313" key="20">
    <source>
        <dbReference type="Proteomes" id="UP000694255"/>
    </source>
</evidence>
<keyword evidence="10" id="KW-0159">Chromosome partition</keyword>
<organism evidence="19 20">
    <name type="scientific">[Candida] subhashii</name>
    <dbReference type="NCBI Taxonomy" id="561895"/>
    <lineage>
        <taxon>Eukaryota</taxon>
        <taxon>Fungi</taxon>
        <taxon>Dikarya</taxon>
        <taxon>Ascomycota</taxon>
        <taxon>Saccharomycotina</taxon>
        <taxon>Pichiomycetes</taxon>
        <taxon>Debaryomycetaceae</taxon>
        <taxon>Spathaspora</taxon>
    </lineage>
</organism>
<dbReference type="AlphaFoldDB" id="A0A8J5QQ38"/>
<evidence type="ECO:0000256" key="15">
    <source>
        <dbReference type="ARBA" id="ARBA00023328"/>
    </source>
</evidence>
<gene>
    <name evidence="19" type="ORF">J8A68_001932</name>
</gene>
<keyword evidence="14" id="KW-0131">Cell cycle</keyword>
<keyword evidence="11" id="KW-0995">Kinetochore</keyword>
<evidence type="ECO:0000256" key="7">
    <source>
        <dbReference type="ARBA" id="ARBA00022618"/>
    </source>
</evidence>
<evidence type="ECO:0000313" key="19">
    <source>
        <dbReference type="EMBL" id="KAG7664545.1"/>
    </source>
</evidence>
<comment type="subcellular location">
    <subcellularLocation>
        <location evidence="3">Chromosome</location>
        <location evidence="3">Centromere</location>
        <location evidence="3">Kinetochore</location>
    </subcellularLocation>
    <subcellularLocation>
        <location evidence="2">Cytoplasm</location>
        <location evidence="2">Cytoskeleton</location>
        <location evidence="2">Spindle</location>
    </subcellularLocation>
    <subcellularLocation>
        <location evidence="1">Nucleus</location>
    </subcellularLocation>
</comment>
<evidence type="ECO:0000256" key="1">
    <source>
        <dbReference type="ARBA" id="ARBA00004123"/>
    </source>
</evidence>
<dbReference type="GO" id="GO:0008608">
    <property type="term" value="P:attachment of spindle microtubules to kinetochore"/>
    <property type="evidence" value="ECO:0007669"/>
    <property type="project" value="InterPro"/>
</dbReference>
<evidence type="ECO:0000256" key="11">
    <source>
        <dbReference type="ARBA" id="ARBA00022838"/>
    </source>
</evidence>
<keyword evidence="13" id="KW-0539">Nucleus</keyword>
<dbReference type="GO" id="GO:0005874">
    <property type="term" value="C:microtubule"/>
    <property type="evidence" value="ECO:0007669"/>
    <property type="project" value="UniProtKB-KW"/>
</dbReference>
<dbReference type="PANTHER" id="PTHR28017">
    <property type="entry name" value="DASH COMPLEX SUBUNIT DAD3"/>
    <property type="match status" value="1"/>
</dbReference>
<name>A0A8J5QQ38_9ASCO</name>
<evidence type="ECO:0000256" key="14">
    <source>
        <dbReference type="ARBA" id="ARBA00023306"/>
    </source>
</evidence>
<feature type="region of interest" description="Disordered" evidence="18">
    <location>
        <begin position="91"/>
        <end position="110"/>
    </location>
</feature>
<dbReference type="Proteomes" id="UP000694255">
    <property type="component" value="Unassembled WGS sequence"/>
</dbReference>
<accession>A0A8J5QQ38</accession>
<keyword evidence="12" id="KW-0206">Cytoskeleton</keyword>
<dbReference type="OrthoDB" id="2443965at2759"/>
<evidence type="ECO:0000256" key="18">
    <source>
        <dbReference type="SAM" id="MobiDB-lite"/>
    </source>
</evidence>
<dbReference type="GO" id="GO:0072686">
    <property type="term" value="C:mitotic spindle"/>
    <property type="evidence" value="ECO:0007669"/>
    <property type="project" value="InterPro"/>
</dbReference>
<dbReference type="Pfam" id="PF08656">
    <property type="entry name" value="DASH_Dad3"/>
    <property type="match status" value="1"/>
</dbReference>
<proteinExistence type="inferred from homology"/>
<protein>
    <recommendedName>
        <fullName evidence="16">DASH complex subunit DAD3</fullName>
    </recommendedName>
    <alternativeName>
        <fullName evidence="17">Outer kinetochore protein DAD3</fullName>
    </alternativeName>
</protein>
<dbReference type="RefSeq" id="XP_049264777.1">
    <property type="nucleotide sequence ID" value="XM_049405628.1"/>
</dbReference>
<dbReference type="GeneID" id="73468733"/>
<dbReference type="GO" id="GO:0051010">
    <property type="term" value="F:microtubule plus-end binding"/>
    <property type="evidence" value="ECO:0007669"/>
    <property type="project" value="TreeGrafter"/>
</dbReference>
<keyword evidence="9" id="KW-0498">Mitosis</keyword>
<dbReference type="PANTHER" id="PTHR28017:SF1">
    <property type="entry name" value="DASH COMPLEX SUBUNIT DAD3"/>
    <property type="match status" value="1"/>
</dbReference>
<evidence type="ECO:0000256" key="8">
    <source>
        <dbReference type="ARBA" id="ARBA00022701"/>
    </source>
</evidence>
<evidence type="ECO:0000256" key="6">
    <source>
        <dbReference type="ARBA" id="ARBA00022490"/>
    </source>
</evidence>
<reference evidence="19 20" key="1">
    <citation type="journal article" date="2021" name="DNA Res.">
        <title>Genome analysis of Candida subhashii reveals its hybrid nature and dual mitochondrial genome conformations.</title>
        <authorList>
            <person name="Mixao V."/>
            <person name="Hegedusova E."/>
            <person name="Saus E."/>
            <person name="Pryszcz L.P."/>
            <person name="Cillingova A."/>
            <person name="Nosek J."/>
            <person name="Gabaldon T."/>
        </authorList>
    </citation>
    <scope>NUCLEOTIDE SEQUENCE [LARGE SCALE GENOMIC DNA]</scope>
    <source>
        <strain evidence="19 20">CBS 10753</strain>
    </source>
</reference>
<keyword evidence="20" id="KW-1185">Reference proteome</keyword>
<keyword evidence="7" id="KW-0132">Cell division</keyword>
<evidence type="ECO:0000256" key="9">
    <source>
        <dbReference type="ARBA" id="ARBA00022776"/>
    </source>
</evidence>
<keyword evidence="15" id="KW-0137">Centromere</keyword>
<dbReference type="GO" id="GO:0051301">
    <property type="term" value="P:cell division"/>
    <property type="evidence" value="ECO:0007669"/>
    <property type="project" value="UniProtKB-KW"/>
</dbReference>
<evidence type="ECO:0000256" key="2">
    <source>
        <dbReference type="ARBA" id="ARBA00004186"/>
    </source>
</evidence>
<feature type="compositionally biased region" description="Acidic residues" evidence="18">
    <location>
        <begin position="94"/>
        <end position="110"/>
    </location>
</feature>
<evidence type="ECO:0000256" key="3">
    <source>
        <dbReference type="ARBA" id="ARBA00004629"/>
    </source>
</evidence>
<dbReference type="EMBL" id="JAGSYN010000075">
    <property type="protein sequence ID" value="KAG7664545.1"/>
    <property type="molecule type" value="Genomic_DNA"/>
</dbReference>
<evidence type="ECO:0000256" key="13">
    <source>
        <dbReference type="ARBA" id="ARBA00023242"/>
    </source>
</evidence>